<evidence type="ECO:0000313" key="3">
    <source>
        <dbReference type="EMBL" id="ATI40632.1"/>
    </source>
</evidence>
<dbReference type="GO" id="GO:0016758">
    <property type="term" value="F:hexosyltransferase activity"/>
    <property type="evidence" value="ECO:0007669"/>
    <property type="project" value="TreeGrafter"/>
</dbReference>
<feature type="domain" description="Glycosyl transferase family 1" evidence="1">
    <location>
        <begin position="234"/>
        <end position="399"/>
    </location>
</feature>
<dbReference type="OrthoDB" id="9787293at2"/>
<organism evidence="3 4">
    <name type="scientific">Pacificitalea manganoxidans</name>
    <dbReference type="NCBI Taxonomy" id="1411902"/>
    <lineage>
        <taxon>Bacteria</taxon>
        <taxon>Pseudomonadati</taxon>
        <taxon>Pseudomonadota</taxon>
        <taxon>Alphaproteobacteria</taxon>
        <taxon>Rhodobacterales</taxon>
        <taxon>Paracoccaceae</taxon>
        <taxon>Pacificitalea</taxon>
    </lineage>
</organism>
<dbReference type="InterPro" id="IPR050194">
    <property type="entry name" value="Glycosyltransferase_grp1"/>
</dbReference>
<evidence type="ECO:0000259" key="1">
    <source>
        <dbReference type="Pfam" id="PF00534"/>
    </source>
</evidence>
<sequence>MTVPQSPPRPLPLSPARPVTRTLILGLNFAPEPISTAPYTTRLASYLARHGHSVHVVTATPYFPAWARPTGWPRARYVTRTPAANLRVTHCPHYIPRRPTGLRRLVHQASFALTAAPVMIAQALRHPPDRVVVIAPALVSAPLGWLAARLAGAPAWLHLQDLELDAARATGLIGPAPLATRIERWVLRRFDRVSTISTQMCARVAAKGVAPHRIQELRNWAEPMPPPTTAQMTALRRALGITTPHVLLYSGALGRKQGLEAIPDLAHRLRHRRDLTLLICGDGPMRPMLEQAARDHPNLRVAPLQPRDRLGALLGLATVHLLPQIADAADLVLPSKLTNMLASGRPVLATAAPGTALAAEVAGCGVVVPPGDTTALVVELDLLLQDPDRRATLGSAGRRAARDRWHADTILARWHEELGRLTRRNAQYRASENASATTP</sequence>
<accession>A0A291LVB2</accession>
<dbReference type="Pfam" id="PF13579">
    <property type="entry name" value="Glyco_trans_4_4"/>
    <property type="match status" value="1"/>
</dbReference>
<dbReference type="SUPFAM" id="SSF53756">
    <property type="entry name" value="UDP-Glycosyltransferase/glycogen phosphorylase"/>
    <property type="match status" value="1"/>
</dbReference>
<dbReference type="AlphaFoldDB" id="A0A291LVB2"/>
<feature type="domain" description="Glycosyltransferase subfamily 4-like N-terminal" evidence="2">
    <location>
        <begin position="37"/>
        <end position="220"/>
    </location>
</feature>
<dbReference type="RefSeq" id="WP_097372312.1">
    <property type="nucleotide sequence ID" value="NZ_CP021404.1"/>
</dbReference>
<dbReference type="InterPro" id="IPR001296">
    <property type="entry name" value="Glyco_trans_1"/>
</dbReference>
<dbReference type="KEGG" id="cmag:CBW24_00475"/>
<name>A0A291LVB2_9RHOB</name>
<dbReference type="Pfam" id="PF00534">
    <property type="entry name" value="Glycos_transf_1"/>
    <property type="match status" value="1"/>
</dbReference>
<dbReference type="Gene3D" id="3.40.50.2000">
    <property type="entry name" value="Glycogen Phosphorylase B"/>
    <property type="match status" value="2"/>
</dbReference>
<dbReference type="CDD" id="cd03794">
    <property type="entry name" value="GT4_WbuB-like"/>
    <property type="match status" value="1"/>
</dbReference>
<dbReference type="NCBIfam" id="NF007640">
    <property type="entry name" value="PRK10307.1"/>
    <property type="match status" value="1"/>
</dbReference>
<dbReference type="InterPro" id="IPR028098">
    <property type="entry name" value="Glyco_trans_4-like_N"/>
</dbReference>
<keyword evidence="3" id="KW-0808">Transferase</keyword>
<dbReference type="PANTHER" id="PTHR45947:SF3">
    <property type="entry name" value="SULFOQUINOVOSYL TRANSFERASE SQD2"/>
    <property type="match status" value="1"/>
</dbReference>
<gene>
    <name evidence="3" type="ORF">CBW24_00475</name>
</gene>
<keyword evidence="4" id="KW-1185">Reference proteome</keyword>
<evidence type="ECO:0000313" key="4">
    <source>
        <dbReference type="Proteomes" id="UP000219050"/>
    </source>
</evidence>
<evidence type="ECO:0000259" key="2">
    <source>
        <dbReference type="Pfam" id="PF13579"/>
    </source>
</evidence>
<dbReference type="Proteomes" id="UP000219050">
    <property type="component" value="Chromosome"/>
</dbReference>
<reference evidence="3 4" key="1">
    <citation type="submission" date="2017-05" db="EMBL/GenBank/DDBJ databases">
        <title>Comparative genomic and metabolic analysis of manganese-oxidizing mechanisms in Celeribater manganoxidans DY25T: its adaption to the environment of polymetallic nodule.</title>
        <authorList>
            <person name="Wang X."/>
        </authorList>
    </citation>
    <scope>NUCLEOTIDE SEQUENCE [LARGE SCALE GENOMIC DNA]</scope>
    <source>
        <strain evidence="3 4">DY25</strain>
    </source>
</reference>
<dbReference type="EMBL" id="CP021404">
    <property type="protein sequence ID" value="ATI40632.1"/>
    <property type="molecule type" value="Genomic_DNA"/>
</dbReference>
<protein>
    <submittedName>
        <fullName evidence="3">Colanic acid biosynthesis glycosyltransferase WcaI</fullName>
    </submittedName>
</protein>
<dbReference type="PANTHER" id="PTHR45947">
    <property type="entry name" value="SULFOQUINOVOSYL TRANSFERASE SQD2"/>
    <property type="match status" value="1"/>
</dbReference>
<proteinExistence type="predicted"/>